<reference evidence="3 4" key="1">
    <citation type="submission" date="2019-08" db="EMBL/GenBank/DDBJ databases">
        <title>Draft genome sequences of two oriental melons (Cucumis melo L. var makuwa).</title>
        <authorList>
            <person name="Kwon S.-Y."/>
        </authorList>
    </citation>
    <scope>NUCLEOTIDE SEQUENCE [LARGE SCALE GENOMIC DNA]</scope>
    <source>
        <strain evidence="4">cv. Chang Bougi</strain>
        <tissue evidence="3">Leaf</tissue>
    </source>
</reference>
<keyword evidence="1" id="KW-0511">Multifunctional enzyme</keyword>
<dbReference type="AlphaFoldDB" id="A0A5D3DXA2"/>
<evidence type="ECO:0000313" key="3">
    <source>
        <dbReference type="EMBL" id="TYK28323.1"/>
    </source>
</evidence>
<dbReference type="PANTHER" id="PTHR37984:SF5">
    <property type="entry name" value="PROTEIN NYNRIN-LIKE"/>
    <property type="match status" value="1"/>
</dbReference>
<dbReference type="EMBL" id="SSTD01002133">
    <property type="protein sequence ID" value="TYK28323.1"/>
    <property type="molecule type" value="Genomic_DNA"/>
</dbReference>
<organism evidence="3 4">
    <name type="scientific">Cucumis melo var. makuwa</name>
    <name type="common">Oriental melon</name>
    <dbReference type="NCBI Taxonomy" id="1194695"/>
    <lineage>
        <taxon>Eukaryota</taxon>
        <taxon>Viridiplantae</taxon>
        <taxon>Streptophyta</taxon>
        <taxon>Embryophyta</taxon>
        <taxon>Tracheophyta</taxon>
        <taxon>Spermatophyta</taxon>
        <taxon>Magnoliopsida</taxon>
        <taxon>eudicotyledons</taxon>
        <taxon>Gunneridae</taxon>
        <taxon>Pentapetalae</taxon>
        <taxon>rosids</taxon>
        <taxon>fabids</taxon>
        <taxon>Cucurbitales</taxon>
        <taxon>Cucurbitaceae</taxon>
        <taxon>Benincaseae</taxon>
        <taxon>Cucumis</taxon>
    </lineage>
</organism>
<sequence>MEEGKIATIRDRKIPTKTKELSSFLGWTPECQAALDGLKQTMIEGTILGIADVTKPFKVETDASNYALGVFSCRMDLITYESRKLNATEKRSMCDVLREFLQKDPSTKIVMNLAKADYQQGKVEKAKVNELLEPLLVLIRPWESVSMGFITHLLKVDNFEINLVIIDRFSKYATFILITKLCSAELTTHLFFKRREVVGSPDKYRER</sequence>
<evidence type="ECO:0000313" key="4">
    <source>
        <dbReference type="Proteomes" id="UP000321947"/>
    </source>
</evidence>
<dbReference type="Pfam" id="PF17919">
    <property type="entry name" value="RT_RNaseH_2"/>
    <property type="match status" value="1"/>
</dbReference>
<feature type="domain" description="Reverse transcriptase/retrotransposon-derived protein RNase H-like" evidence="2">
    <location>
        <begin position="27"/>
        <end position="91"/>
    </location>
</feature>
<dbReference type="InterPro" id="IPR043502">
    <property type="entry name" value="DNA/RNA_pol_sf"/>
</dbReference>
<keyword evidence="3" id="KW-0808">Transferase</keyword>
<keyword evidence="3" id="KW-0548">Nucleotidyltransferase</keyword>
<protein>
    <submittedName>
        <fullName evidence="3">Reverse transcriptase</fullName>
    </submittedName>
</protein>
<gene>
    <name evidence="3" type="ORF">E5676_scaffold600G001520</name>
</gene>
<comment type="caution">
    <text evidence="3">The sequence shown here is derived from an EMBL/GenBank/DDBJ whole genome shotgun (WGS) entry which is preliminary data.</text>
</comment>
<dbReference type="InterPro" id="IPR041577">
    <property type="entry name" value="RT_RNaseH_2"/>
</dbReference>
<evidence type="ECO:0000259" key="2">
    <source>
        <dbReference type="Pfam" id="PF17919"/>
    </source>
</evidence>
<dbReference type="SUPFAM" id="SSF56672">
    <property type="entry name" value="DNA/RNA polymerases"/>
    <property type="match status" value="1"/>
</dbReference>
<evidence type="ECO:0000256" key="1">
    <source>
        <dbReference type="ARBA" id="ARBA00023268"/>
    </source>
</evidence>
<dbReference type="Proteomes" id="UP000321947">
    <property type="component" value="Unassembled WGS sequence"/>
</dbReference>
<name>A0A5D3DXA2_CUCMM</name>
<proteinExistence type="predicted"/>
<dbReference type="InterPro" id="IPR050951">
    <property type="entry name" value="Retrovirus_Pol_polyprotein"/>
</dbReference>
<accession>A0A5D3DXA2</accession>
<dbReference type="GO" id="GO:0003964">
    <property type="term" value="F:RNA-directed DNA polymerase activity"/>
    <property type="evidence" value="ECO:0007669"/>
    <property type="project" value="UniProtKB-KW"/>
</dbReference>
<dbReference type="PANTHER" id="PTHR37984">
    <property type="entry name" value="PROTEIN CBG26694"/>
    <property type="match status" value="1"/>
</dbReference>
<keyword evidence="3" id="KW-0695">RNA-directed DNA polymerase</keyword>